<feature type="transmembrane region" description="Helical" evidence="1">
    <location>
        <begin position="218"/>
        <end position="243"/>
    </location>
</feature>
<evidence type="ECO:0000256" key="1">
    <source>
        <dbReference type="SAM" id="Phobius"/>
    </source>
</evidence>
<keyword evidence="4" id="KW-1185">Reference proteome</keyword>
<feature type="domain" description="EamA" evidence="2">
    <location>
        <begin position="5"/>
        <end position="135"/>
    </location>
</feature>
<comment type="caution">
    <text evidence="3">The sequence shown here is derived from an EMBL/GenBank/DDBJ whole genome shotgun (WGS) entry which is preliminary data.</text>
</comment>
<feature type="transmembrane region" description="Helical" evidence="1">
    <location>
        <begin position="118"/>
        <end position="138"/>
    </location>
</feature>
<feature type="transmembrane region" description="Helical" evidence="1">
    <location>
        <begin position="249"/>
        <end position="269"/>
    </location>
</feature>
<feature type="transmembrane region" description="Helical" evidence="1">
    <location>
        <begin position="95"/>
        <end position="112"/>
    </location>
</feature>
<protein>
    <submittedName>
        <fullName evidence="3">DMT family transporter</fullName>
    </submittedName>
</protein>
<accession>A0ABT4VH58</accession>
<dbReference type="InterPro" id="IPR000620">
    <property type="entry name" value="EamA_dom"/>
</dbReference>
<keyword evidence="1" id="KW-0472">Membrane</keyword>
<name>A0ABT4VH58_9HYPH</name>
<feature type="transmembrane region" description="Helical" evidence="1">
    <location>
        <begin position="276"/>
        <end position="295"/>
    </location>
</feature>
<gene>
    <name evidence="3" type="ORF">OOZ53_01695</name>
</gene>
<keyword evidence="1" id="KW-1133">Transmembrane helix</keyword>
<dbReference type="Pfam" id="PF00892">
    <property type="entry name" value="EamA"/>
    <property type="match status" value="2"/>
</dbReference>
<keyword evidence="1" id="KW-0812">Transmembrane</keyword>
<dbReference type="SUPFAM" id="SSF103481">
    <property type="entry name" value="Multidrug resistance efflux transporter EmrE"/>
    <property type="match status" value="2"/>
</dbReference>
<evidence type="ECO:0000259" key="2">
    <source>
        <dbReference type="Pfam" id="PF00892"/>
    </source>
</evidence>
<sequence length="296" mass="30593">MLYEAAALGAALCWAVAGLVSASPSRQLGAVAFNRARMAIVFVILSAYALLTGGWSSIGGNHIELLVISGFIGIFLGDTALFLTLNRMGPRRTAILFATNAPMSVVLGWLLLDEALPARALAGIALVIAGVVLSIVFGKRRSQLHHWENISGPVWAGVLLGLIAALSQSVGSIIARPIMESGVDPVAASALRVGVAAICLTVLMQLPLHGFRQRGKLTLGLAGWITVSGMLGMGLGMTLLLFALRGGEVGIISTLSATSPALILPVLWITTGERPALGAWIGAALVVAGSGLLFMN</sequence>
<proteinExistence type="predicted"/>
<reference evidence="3" key="1">
    <citation type="submission" date="2022-11" db="EMBL/GenBank/DDBJ databases">
        <title>Hoeflea poritis sp. nov., isolated from scleractinian coral Porites lutea.</title>
        <authorList>
            <person name="Zhang G."/>
            <person name="Wei Q."/>
            <person name="Cai L."/>
        </authorList>
    </citation>
    <scope>NUCLEOTIDE SEQUENCE</scope>
    <source>
        <strain evidence="3">E7-10</strain>
    </source>
</reference>
<feature type="transmembrane region" description="Helical" evidence="1">
    <location>
        <begin position="150"/>
        <end position="174"/>
    </location>
</feature>
<dbReference type="Proteomes" id="UP001148313">
    <property type="component" value="Unassembled WGS sequence"/>
</dbReference>
<feature type="transmembrane region" description="Helical" evidence="1">
    <location>
        <begin position="186"/>
        <end position="206"/>
    </location>
</feature>
<feature type="transmembrane region" description="Helical" evidence="1">
    <location>
        <begin position="6"/>
        <end position="24"/>
    </location>
</feature>
<dbReference type="PANTHER" id="PTHR22911:SF137">
    <property type="entry name" value="SOLUTE CARRIER FAMILY 35 MEMBER G2-RELATED"/>
    <property type="match status" value="1"/>
</dbReference>
<dbReference type="Gene3D" id="1.10.3730.20">
    <property type="match status" value="1"/>
</dbReference>
<feature type="transmembrane region" description="Helical" evidence="1">
    <location>
        <begin position="62"/>
        <end position="83"/>
    </location>
</feature>
<dbReference type="EMBL" id="JAPJZH010000001">
    <property type="protein sequence ID" value="MDA4844038.1"/>
    <property type="molecule type" value="Genomic_DNA"/>
</dbReference>
<evidence type="ECO:0000313" key="4">
    <source>
        <dbReference type="Proteomes" id="UP001148313"/>
    </source>
</evidence>
<feature type="domain" description="EamA" evidence="2">
    <location>
        <begin position="156"/>
        <end position="294"/>
    </location>
</feature>
<evidence type="ECO:0000313" key="3">
    <source>
        <dbReference type="EMBL" id="MDA4844038.1"/>
    </source>
</evidence>
<dbReference type="RefSeq" id="WP_271087560.1">
    <property type="nucleotide sequence ID" value="NZ_JAPJZH010000001.1"/>
</dbReference>
<feature type="transmembrane region" description="Helical" evidence="1">
    <location>
        <begin position="36"/>
        <end position="56"/>
    </location>
</feature>
<dbReference type="PANTHER" id="PTHR22911">
    <property type="entry name" value="ACYL-MALONYL CONDENSING ENZYME-RELATED"/>
    <property type="match status" value="1"/>
</dbReference>
<dbReference type="InterPro" id="IPR037185">
    <property type="entry name" value="EmrE-like"/>
</dbReference>
<organism evidence="3 4">
    <name type="scientific">Hoeflea poritis</name>
    <dbReference type="NCBI Taxonomy" id="2993659"/>
    <lineage>
        <taxon>Bacteria</taxon>
        <taxon>Pseudomonadati</taxon>
        <taxon>Pseudomonadota</taxon>
        <taxon>Alphaproteobacteria</taxon>
        <taxon>Hyphomicrobiales</taxon>
        <taxon>Rhizobiaceae</taxon>
        <taxon>Hoeflea</taxon>
    </lineage>
</organism>